<reference evidence="2" key="1">
    <citation type="submission" date="2022-11" db="UniProtKB">
        <authorList>
            <consortium name="WormBaseParasite"/>
        </authorList>
    </citation>
    <scope>IDENTIFICATION</scope>
</reference>
<evidence type="ECO:0000313" key="1">
    <source>
        <dbReference type="Proteomes" id="UP000887565"/>
    </source>
</evidence>
<accession>A0A915K4W3</accession>
<keyword evidence="1" id="KW-1185">Reference proteome</keyword>
<dbReference type="WBParaSite" id="nRc.2.0.1.t33800-RA">
    <property type="protein sequence ID" value="nRc.2.0.1.t33800-RA"/>
    <property type="gene ID" value="nRc.2.0.1.g33800"/>
</dbReference>
<sequence length="101" mass="11025">MRQLTLADLIDSKLTLLIWGRKKRTGCLLDAVLFVVSPLDAVVLLVGTLSRPSGLLSDVVVKSALELVENHTEVRCKLGDLDIALEGDGEGDRLFGFKYTL</sequence>
<name>A0A915K4W3_ROMCU</name>
<dbReference type="Proteomes" id="UP000887565">
    <property type="component" value="Unplaced"/>
</dbReference>
<proteinExistence type="predicted"/>
<organism evidence="1 2">
    <name type="scientific">Romanomermis culicivorax</name>
    <name type="common">Nematode worm</name>
    <dbReference type="NCBI Taxonomy" id="13658"/>
    <lineage>
        <taxon>Eukaryota</taxon>
        <taxon>Metazoa</taxon>
        <taxon>Ecdysozoa</taxon>
        <taxon>Nematoda</taxon>
        <taxon>Enoplea</taxon>
        <taxon>Dorylaimia</taxon>
        <taxon>Mermithida</taxon>
        <taxon>Mermithoidea</taxon>
        <taxon>Mermithidae</taxon>
        <taxon>Romanomermis</taxon>
    </lineage>
</organism>
<dbReference type="AlphaFoldDB" id="A0A915K4W3"/>
<protein>
    <submittedName>
        <fullName evidence="2">Uncharacterized protein</fullName>
    </submittedName>
</protein>
<evidence type="ECO:0000313" key="2">
    <source>
        <dbReference type="WBParaSite" id="nRc.2.0.1.t33800-RA"/>
    </source>
</evidence>